<dbReference type="InterPro" id="IPR051693">
    <property type="entry name" value="UPF0046_metallophosphoest"/>
</dbReference>
<dbReference type="PANTHER" id="PTHR12905:SF0">
    <property type="entry name" value="CALCINEURIN-LIKE PHOSPHOESTERASE DOMAIN-CONTAINING PROTEIN"/>
    <property type="match status" value="1"/>
</dbReference>
<feature type="region of interest" description="Disordered" evidence="2">
    <location>
        <begin position="161"/>
        <end position="183"/>
    </location>
</feature>
<feature type="region of interest" description="Disordered" evidence="2">
    <location>
        <begin position="50"/>
        <end position="75"/>
    </location>
</feature>
<feature type="domain" description="Calcineurin-like phosphoesterase" evidence="3">
    <location>
        <begin position="272"/>
        <end position="455"/>
    </location>
</feature>
<protein>
    <recommendedName>
        <fullName evidence="3">Calcineurin-like phosphoesterase domain-containing protein</fullName>
    </recommendedName>
</protein>
<evidence type="ECO:0000313" key="4">
    <source>
        <dbReference type="EMBL" id="CAJ1371991.1"/>
    </source>
</evidence>
<feature type="coiled-coil region" evidence="1">
    <location>
        <begin position="100"/>
        <end position="127"/>
    </location>
</feature>
<evidence type="ECO:0000256" key="2">
    <source>
        <dbReference type="SAM" id="MobiDB-lite"/>
    </source>
</evidence>
<evidence type="ECO:0000256" key="1">
    <source>
        <dbReference type="SAM" id="Coils"/>
    </source>
</evidence>
<dbReference type="Gene3D" id="3.60.21.10">
    <property type="match status" value="1"/>
</dbReference>
<reference evidence="4" key="1">
    <citation type="submission" date="2023-08" db="EMBL/GenBank/DDBJ databases">
        <authorList>
            <person name="Chen Y."/>
            <person name="Shah S."/>
            <person name="Dougan E. K."/>
            <person name="Thang M."/>
            <person name="Chan C."/>
        </authorList>
    </citation>
    <scope>NUCLEOTIDE SEQUENCE</scope>
</reference>
<dbReference type="AlphaFoldDB" id="A0AA36HNB9"/>
<dbReference type="EMBL" id="CAUJNA010000109">
    <property type="protein sequence ID" value="CAJ1371991.1"/>
    <property type="molecule type" value="Genomic_DNA"/>
</dbReference>
<dbReference type="PANTHER" id="PTHR12905">
    <property type="entry name" value="METALLOPHOSPHOESTERASE"/>
    <property type="match status" value="1"/>
</dbReference>
<sequence>MIRRPAEPRAPGAQPETTAMPDAAQLPSRLIKAASPDLAKPRATAISYHYATRESRVSRGSVDHSSAGGSRSPRARSRELCPLLHHALLKEMRSICKHLRLDIKDDVRQLLQQKQEVRSEVKAKARDESWPLDRPTLPNAVDGDLEVEDFLPQPEVKGLGRFAWESREPSKNQQSPRKSSEELVFAQRTPAVPLEKSRYLSSVAAGSEPWVYDQLWAAGLTLRQGFVEAPGSRGPRFLYAAQLKVPKVDATGAPSGPEVCTELPKKKAGAVRLVLVSDTHERHAGLVLPACDAVLHCGDILACSRMATQRHAEAVLKDFGDWLRTADTGKCARFVIAGNHDFWIEELGKERVQELLGEEVQYLEFTSGSFEVSDGAGAKLVSVFGAPISAGKSMNRAFQHPQALEQLESTHLECCDIALTHGPLSSLVKRKAQPAIGQMLARLRPSLHVYGHIHGMYGRISRISEQLQGLSINASIMFSHGKLRGQRPENPPIVFDIMLPEKSENSV</sequence>
<proteinExistence type="predicted"/>
<comment type="caution">
    <text evidence="4">The sequence shown here is derived from an EMBL/GenBank/DDBJ whole genome shotgun (WGS) entry which is preliminary data.</text>
</comment>
<dbReference type="Pfam" id="PF00149">
    <property type="entry name" value="Metallophos"/>
    <property type="match status" value="1"/>
</dbReference>
<dbReference type="Proteomes" id="UP001178507">
    <property type="component" value="Unassembled WGS sequence"/>
</dbReference>
<dbReference type="InterPro" id="IPR004843">
    <property type="entry name" value="Calcineurin-like_PHP"/>
</dbReference>
<keyword evidence="5" id="KW-1185">Reference proteome</keyword>
<organism evidence="4 5">
    <name type="scientific">Effrenium voratum</name>
    <dbReference type="NCBI Taxonomy" id="2562239"/>
    <lineage>
        <taxon>Eukaryota</taxon>
        <taxon>Sar</taxon>
        <taxon>Alveolata</taxon>
        <taxon>Dinophyceae</taxon>
        <taxon>Suessiales</taxon>
        <taxon>Symbiodiniaceae</taxon>
        <taxon>Effrenium</taxon>
    </lineage>
</organism>
<accession>A0AA36HNB9</accession>
<feature type="region of interest" description="Disordered" evidence="2">
    <location>
        <begin position="1"/>
        <end position="24"/>
    </location>
</feature>
<name>A0AA36HNB9_9DINO</name>
<evidence type="ECO:0000313" key="5">
    <source>
        <dbReference type="Proteomes" id="UP001178507"/>
    </source>
</evidence>
<keyword evidence="1" id="KW-0175">Coiled coil</keyword>
<dbReference type="SUPFAM" id="SSF56300">
    <property type="entry name" value="Metallo-dependent phosphatases"/>
    <property type="match status" value="1"/>
</dbReference>
<dbReference type="GO" id="GO:0016787">
    <property type="term" value="F:hydrolase activity"/>
    <property type="evidence" value="ECO:0007669"/>
    <property type="project" value="InterPro"/>
</dbReference>
<dbReference type="InterPro" id="IPR029052">
    <property type="entry name" value="Metallo-depent_PP-like"/>
</dbReference>
<gene>
    <name evidence="4" type="ORF">EVOR1521_LOCUS2156</name>
</gene>
<evidence type="ECO:0000259" key="3">
    <source>
        <dbReference type="Pfam" id="PF00149"/>
    </source>
</evidence>